<gene>
    <name evidence="3" type="ORF">A9R00_06755</name>
</gene>
<dbReference type="SUPFAM" id="SSF54197">
    <property type="entry name" value="HIT-like"/>
    <property type="match status" value="1"/>
</dbReference>
<feature type="domain" description="HIT" evidence="2">
    <location>
        <begin position="2"/>
        <end position="104"/>
    </location>
</feature>
<accession>A0A1Y5HSP6</accession>
<sequence length="153" mass="17700">MMFILDERLQNDTILIGRLPLSQVLLMNDKRYPWVILVPARNDVFEYYHLSEVDRTQLMKESNLVVEKMADHFSASSMNVAALGNVVPQLHQHHICRYTDDPAWPGPVWGHSPGTAYDPEELEVRVKELQSLLQQHFVADLEAENDAENVVYW</sequence>
<dbReference type="Proteomes" id="UP000227088">
    <property type="component" value="Unassembled WGS sequence"/>
</dbReference>
<dbReference type="AlphaFoldDB" id="A0A1Y5HSP6"/>
<evidence type="ECO:0000313" key="3">
    <source>
        <dbReference type="EMBL" id="OUS40299.1"/>
    </source>
</evidence>
<dbReference type="InterPro" id="IPR011146">
    <property type="entry name" value="HIT-like"/>
</dbReference>
<dbReference type="InterPro" id="IPR036265">
    <property type="entry name" value="HIT-like_sf"/>
</dbReference>
<dbReference type="Pfam" id="PF01230">
    <property type="entry name" value="HIT"/>
    <property type="match status" value="1"/>
</dbReference>
<protein>
    <submittedName>
        <fullName evidence="3">HIT family protein</fullName>
    </submittedName>
</protein>
<comment type="caution">
    <text evidence="1">Lacks conserved residue(s) required for the propagation of feature annotation.</text>
</comment>
<dbReference type="Gene3D" id="3.30.428.10">
    <property type="entry name" value="HIT-like"/>
    <property type="match status" value="1"/>
</dbReference>
<proteinExistence type="predicted"/>
<evidence type="ECO:0000259" key="2">
    <source>
        <dbReference type="PROSITE" id="PS51084"/>
    </source>
</evidence>
<evidence type="ECO:0000313" key="4">
    <source>
        <dbReference type="Proteomes" id="UP000227088"/>
    </source>
</evidence>
<name>A0A1Y5HSP6_OLEAN</name>
<evidence type="ECO:0000256" key="1">
    <source>
        <dbReference type="PROSITE-ProRule" id="PRU00464"/>
    </source>
</evidence>
<dbReference type="PIRSF" id="PIRSF000714">
    <property type="entry name" value="HIT"/>
    <property type="match status" value="1"/>
</dbReference>
<dbReference type="InterPro" id="IPR026026">
    <property type="entry name" value="HIT_Hint"/>
</dbReference>
<dbReference type="GO" id="GO:0003824">
    <property type="term" value="F:catalytic activity"/>
    <property type="evidence" value="ECO:0007669"/>
    <property type="project" value="InterPro"/>
</dbReference>
<organism evidence="3 4">
    <name type="scientific">Oleispira antarctica</name>
    <dbReference type="NCBI Taxonomy" id="188908"/>
    <lineage>
        <taxon>Bacteria</taxon>
        <taxon>Pseudomonadati</taxon>
        <taxon>Pseudomonadota</taxon>
        <taxon>Gammaproteobacteria</taxon>
        <taxon>Oceanospirillales</taxon>
        <taxon>Oceanospirillaceae</taxon>
        <taxon>Oleispira</taxon>
    </lineage>
</organism>
<dbReference type="EMBL" id="MABE01000378">
    <property type="protein sequence ID" value="OUS40299.1"/>
    <property type="molecule type" value="Genomic_DNA"/>
</dbReference>
<comment type="caution">
    <text evidence="3">The sequence shown here is derived from an EMBL/GenBank/DDBJ whole genome shotgun (WGS) entry which is preliminary data.</text>
</comment>
<reference evidence="4" key="1">
    <citation type="journal article" date="2017" name="Proc. Natl. Acad. Sci. U.S.A.">
        <title>Simulation of Deepwater Horizon oil plume reveals substrate specialization within a complex community of hydrocarbon degraders.</title>
        <authorList>
            <person name="Hu P."/>
            <person name="Dubinsky E.A."/>
            <person name="Probst A.J."/>
            <person name="Wang J."/>
            <person name="Sieber C.M.K."/>
            <person name="Tom L.M."/>
            <person name="Gardinali P."/>
            <person name="Banfield J.F."/>
            <person name="Atlas R.M."/>
            <person name="Andersen G.L."/>
        </authorList>
    </citation>
    <scope>NUCLEOTIDE SEQUENCE [LARGE SCALE GENOMIC DNA]</scope>
</reference>
<dbReference type="PROSITE" id="PS51084">
    <property type="entry name" value="HIT_2"/>
    <property type="match status" value="1"/>
</dbReference>